<dbReference type="KEGG" id="ssl:SS1G_09824"/>
<sequence length="58" mass="6367">MNLEKEVKLPISLNTFFSANSTNIFRNPDPAYHQVVENPCGVYKRLGGGADAAKVGWT</sequence>
<protein>
    <submittedName>
        <fullName evidence="1">Uncharacterized protein</fullName>
    </submittedName>
</protein>
<evidence type="ECO:0000313" key="2">
    <source>
        <dbReference type="Proteomes" id="UP000001312"/>
    </source>
</evidence>
<gene>
    <name evidence="1" type="ORF">SS1G_09824</name>
</gene>
<dbReference type="AlphaFoldDB" id="A7EWW5"/>
<keyword evidence="2" id="KW-1185">Reference proteome</keyword>
<dbReference type="Proteomes" id="UP000001312">
    <property type="component" value="Unassembled WGS sequence"/>
</dbReference>
<accession>A7EWW5</accession>
<name>A7EWW5_SCLS1</name>
<evidence type="ECO:0000313" key="1">
    <source>
        <dbReference type="EMBL" id="EDN93957.1"/>
    </source>
</evidence>
<dbReference type="RefSeq" id="XP_001589191.1">
    <property type="nucleotide sequence ID" value="XM_001589141.1"/>
</dbReference>
<dbReference type="GeneID" id="5485296"/>
<proteinExistence type="predicted"/>
<dbReference type="InParanoid" id="A7EWW5"/>
<organism evidence="1 2">
    <name type="scientific">Sclerotinia sclerotiorum (strain ATCC 18683 / 1980 / Ss-1)</name>
    <name type="common">White mold</name>
    <name type="synonym">Whetzelinia sclerotiorum</name>
    <dbReference type="NCBI Taxonomy" id="665079"/>
    <lineage>
        <taxon>Eukaryota</taxon>
        <taxon>Fungi</taxon>
        <taxon>Dikarya</taxon>
        <taxon>Ascomycota</taxon>
        <taxon>Pezizomycotina</taxon>
        <taxon>Leotiomycetes</taxon>
        <taxon>Helotiales</taxon>
        <taxon>Sclerotiniaceae</taxon>
        <taxon>Sclerotinia</taxon>
    </lineage>
</organism>
<dbReference type="EMBL" id="CH476634">
    <property type="protein sequence ID" value="EDN93957.1"/>
    <property type="molecule type" value="Genomic_DNA"/>
</dbReference>
<reference evidence="2" key="1">
    <citation type="journal article" date="2011" name="PLoS Genet.">
        <title>Genomic analysis of the necrotrophic fungal pathogens Sclerotinia sclerotiorum and Botrytis cinerea.</title>
        <authorList>
            <person name="Amselem J."/>
            <person name="Cuomo C.A."/>
            <person name="van Kan J.A."/>
            <person name="Viaud M."/>
            <person name="Benito E.P."/>
            <person name="Couloux A."/>
            <person name="Coutinho P.M."/>
            <person name="de Vries R.P."/>
            <person name="Dyer P.S."/>
            <person name="Fillinger S."/>
            <person name="Fournier E."/>
            <person name="Gout L."/>
            <person name="Hahn M."/>
            <person name="Kohn L."/>
            <person name="Lapalu N."/>
            <person name="Plummer K.M."/>
            <person name="Pradier J.M."/>
            <person name="Quevillon E."/>
            <person name="Sharon A."/>
            <person name="Simon A."/>
            <person name="ten Have A."/>
            <person name="Tudzynski B."/>
            <person name="Tudzynski P."/>
            <person name="Wincker P."/>
            <person name="Andrew M."/>
            <person name="Anthouard V."/>
            <person name="Beever R.E."/>
            <person name="Beffa R."/>
            <person name="Benoit I."/>
            <person name="Bouzid O."/>
            <person name="Brault B."/>
            <person name="Chen Z."/>
            <person name="Choquer M."/>
            <person name="Collemare J."/>
            <person name="Cotton P."/>
            <person name="Danchin E.G."/>
            <person name="Da Silva C."/>
            <person name="Gautier A."/>
            <person name="Giraud C."/>
            <person name="Giraud T."/>
            <person name="Gonzalez C."/>
            <person name="Grossetete S."/>
            <person name="Guldener U."/>
            <person name="Henrissat B."/>
            <person name="Howlett B.J."/>
            <person name="Kodira C."/>
            <person name="Kretschmer M."/>
            <person name="Lappartient A."/>
            <person name="Leroch M."/>
            <person name="Levis C."/>
            <person name="Mauceli E."/>
            <person name="Neuveglise C."/>
            <person name="Oeser B."/>
            <person name="Pearson M."/>
            <person name="Poulain J."/>
            <person name="Poussereau N."/>
            <person name="Quesneville H."/>
            <person name="Rascle C."/>
            <person name="Schumacher J."/>
            <person name="Segurens B."/>
            <person name="Sexton A."/>
            <person name="Silva E."/>
            <person name="Sirven C."/>
            <person name="Soanes D.M."/>
            <person name="Talbot N.J."/>
            <person name="Templeton M."/>
            <person name="Yandava C."/>
            <person name="Yarden O."/>
            <person name="Zeng Q."/>
            <person name="Rollins J.A."/>
            <person name="Lebrun M.H."/>
            <person name="Dickman M."/>
        </authorList>
    </citation>
    <scope>NUCLEOTIDE SEQUENCE [LARGE SCALE GENOMIC DNA]</scope>
    <source>
        <strain evidence="2">ATCC 18683 / 1980 / Ss-1</strain>
    </source>
</reference>